<dbReference type="GeneID" id="103515260"/>
<evidence type="ECO:0000256" key="1">
    <source>
        <dbReference type="ARBA" id="ARBA00023157"/>
    </source>
</evidence>
<reference evidence="5" key="1">
    <citation type="submission" date="2025-08" db="UniProtKB">
        <authorList>
            <consortium name="RefSeq"/>
        </authorList>
    </citation>
    <scope>IDENTIFICATION</scope>
</reference>
<dbReference type="InterPro" id="IPR009003">
    <property type="entry name" value="Peptidase_S1_PA"/>
</dbReference>
<dbReference type="AlphaFoldDB" id="A0A3Q0J5V0"/>
<evidence type="ECO:0000313" key="4">
    <source>
        <dbReference type="Proteomes" id="UP000079169"/>
    </source>
</evidence>
<dbReference type="Proteomes" id="UP000079169">
    <property type="component" value="Unplaced"/>
</dbReference>
<protein>
    <submittedName>
        <fullName evidence="5">Spaetzle-processing enzyme-like</fullName>
    </submittedName>
</protein>
<dbReference type="PANTHER" id="PTHR24256">
    <property type="entry name" value="TRYPTASE-RELATED"/>
    <property type="match status" value="1"/>
</dbReference>
<feature type="domain" description="Peptidase S1" evidence="3">
    <location>
        <begin position="1"/>
        <end position="120"/>
    </location>
</feature>
<dbReference type="InterPro" id="IPR033116">
    <property type="entry name" value="TRYPSIN_SER"/>
</dbReference>
<dbReference type="GO" id="GO:0004252">
    <property type="term" value="F:serine-type endopeptidase activity"/>
    <property type="evidence" value="ECO:0007669"/>
    <property type="project" value="InterPro"/>
</dbReference>
<name>A0A3Q0J5V0_DIACI</name>
<dbReference type="SUPFAM" id="SSF50494">
    <property type="entry name" value="Trypsin-like serine proteases"/>
    <property type="match status" value="2"/>
</dbReference>
<proteinExistence type="inferred from homology"/>
<comment type="similarity">
    <text evidence="2">Belongs to the peptidase S1 family. CLIP subfamily.</text>
</comment>
<organism evidence="4 5">
    <name type="scientific">Diaphorina citri</name>
    <name type="common">Asian citrus psyllid</name>
    <dbReference type="NCBI Taxonomy" id="121845"/>
    <lineage>
        <taxon>Eukaryota</taxon>
        <taxon>Metazoa</taxon>
        <taxon>Ecdysozoa</taxon>
        <taxon>Arthropoda</taxon>
        <taxon>Hexapoda</taxon>
        <taxon>Insecta</taxon>
        <taxon>Pterygota</taxon>
        <taxon>Neoptera</taxon>
        <taxon>Paraneoptera</taxon>
        <taxon>Hemiptera</taxon>
        <taxon>Sternorrhyncha</taxon>
        <taxon>Psylloidea</taxon>
        <taxon>Psyllidae</taxon>
        <taxon>Diaphorininae</taxon>
        <taxon>Diaphorina</taxon>
    </lineage>
</organism>
<evidence type="ECO:0000259" key="3">
    <source>
        <dbReference type="PROSITE" id="PS50240"/>
    </source>
</evidence>
<dbReference type="InterPro" id="IPR051487">
    <property type="entry name" value="Ser/Thr_Proteases_Immune/Dev"/>
</dbReference>
<keyword evidence="1" id="KW-1015">Disulfide bond</keyword>
<dbReference type="PROSITE" id="PS00135">
    <property type="entry name" value="TRYPSIN_SER"/>
    <property type="match status" value="1"/>
</dbReference>
<keyword evidence="4" id="KW-1185">Reference proteome</keyword>
<dbReference type="GO" id="GO:0006508">
    <property type="term" value="P:proteolysis"/>
    <property type="evidence" value="ECO:0007669"/>
    <property type="project" value="InterPro"/>
</dbReference>
<sequence length="190" mass="20542">MTRTHDKDDTIVAGWGLTEDGVPSRDLLAVNQKVFNADRCKLAYADNGISIDYNSGQMCVGGNVGKDSCNGDSGGPLTWMGSFDSAISARTYLIGLVSLGPASCGVYEIPGVYSRTSYFLRSSVRLGEHDANSDPDCSPDHRQCAPPVQDIRVVKVISHEHFSGEPNMRNDIALLRLERPPRLNGAPKVC</sequence>
<dbReference type="PaxDb" id="121845-A0A3Q0J5V0"/>
<evidence type="ECO:0000256" key="2">
    <source>
        <dbReference type="ARBA" id="ARBA00024195"/>
    </source>
</evidence>
<dbReference type="STRING" id="121845.A0A3Q0J5V0"/>
<dbReference type="RefSeq" id="XP_026683806.1">
    <property type="nucleotide sequence ID" value="XM_026828005.1"/>
</dbReference>
<dbReference type="Pfam" id="PF00089">
    <property type="entry name" value="Trypsin"/>
    <property type="match status" value="1"/>
</dbReference>
<dbReference type="Gene3D" id="2.40.10.10">
    <property type="entry name" value="Trypsin-like serine proteases"/>
    <property type="match status" value="2"/>
</dbReference>
<dbReference type="InterPro" id="IPR001254">
    <property type="entry name" value="Trypsin_dom"/>
</dbReference>
<evidence type="ECO:0000313" key="5">
    <source>
        <dbReference type="RefSeq" id="XP_026683806.1"/>
    </source>
</evidence>
<dbReference type="KEGG" id="dci:103515260"/>
<accession>A0A3Q0J5V0</accession>
<dbReference type="PROSITE" id="PS50240">
    <property type="entry name" value="TRYPSIN_DOM"/>
    <property type="match status" value="1"/>
</dbReference>
<dbReference type="InterPro" id="IPR043504">
    <property type="entry name" value="Peptidase_S1_PA_chymotrypsin"/>
</dbReference>
<gene>
    <name evidence="5" type="primary">LOC103515260</name>
</gene>